<sequence>MSLFALGYKWLCKNIRPAGTRFLPCQSKAGRCSGLLREGTDPRQGHGGRGAGNQHPNKRKVTLDNTPGKAEATSSLRQAEHFSRCAQ</sequence>
<dbReference type="EMBL" id="JANPWB010000001">
    <property type="protein sequence ID" value="KAJ1216927.1"/>
    <property type="molecule type" value="Genomic_DNA"/>
</dbReference>
<reference evidence="2" key="1">
    <citation type="journal article" date="2022" name="bioRxiv">
        <title>Sequencing and chromosome-scale assembly of the giantPleurodeles waltlgenome.</title>
        <authorList>
            <person name="Brown T."/>
            <person name="Elewa A."/>
            <person name="Iarovenko S."/>
            <person name="Subramanian E."/>
            <person name="Araus A.J."/>
            <person name="Petzold A."/>
            <person name="Susuki M."/>
            <person name="Suzuki K.-i.T."/>
            <person name="Hayashi T."/>
            <person name="Toyoda A."/>
            <person name="Oliveira C."/>
            <person name="Osipova E."/>
            <person name="Leigh N.D."/>
            <person name="Simon A."/>
            <person name="Yun M.H."/>
        </authorList>
    </citation>
    <scope>NUCLEOTIDE SEQUENCE</scope>
    <source>
        <strain evidence="2">20211129_DDA</strain>
        <tissue evidence="2">Liver</tissue>
    </source>
</reference>
<comment type="caution">
    <text evidence="2">The sequence shown here is derived from an EMBL/GenBank/DDBJ whole genome shotgun (WGS) entry which is preliminary data.</text>
</comment>
<keyword evidence="3" id="KW-1185">Reference proteome</keyword>
<dbReference type="AlphaFoldDB" id="A0AAV7WVC2"/>
<dbReference type="Proteomes" id="UP001066276">
    <property type="component" value="Chromosome 1_1"/>
</dbReference>
<feature type="region of interest" description="Disordered" evidence="1">
    <location>
        <begin position="34"/>
        <end position="87"/>
    </location>
</feature>
<protein>
    <submittedName>
        <fullName evidence="2">Uncharacterized protein</fullName>
    </submittedName>
</protein>
<feature type="compositionally biased region" description="Basic and acidic residues" evidence="1">
    <location>
        <begin position="78"/>
        <end position="87"/>
    </location>
</feature>
<proteinExistence type="predicted"/>
<accession>A0AAV7WVC2</accession>
<evidence type="ECO:0000313" key="3">
    <source>
        <dbReference type="Proteomes" id="UP001066276"/>
    </source>
</evidence>
<gene>
    <name evidence="2" type="ORF">NDU88_004525</name>
</gene>
<organism evidence="2 3">
    <name type="scientific">Pleurodeles waltl</name>
    <name type="common">Iberian ribbed newt</name>
    <dbReference type="NCBI Taxonomy" id="8319"/>
    <lineage>
        <taxon>Eukaryota</taxon>
        <taxon>Metazoa</taxon>
        <taxon>Chordata</taxon>
        <taxon>Craniata</taxon>
        <taxon>Vertebrata</taxon>
        <taxon>Euteleostomi</taxon>
        <taxon>Amphibia</taxon>
        <taxon>Batrachia</taxon>
        <taxon>Caudata</taxon>
        <taxon>Salamandroidea</taxon>
        <taxon>Salamandridae</taxon>
        <taxon>Pleurodelinae</taxon>
        <taxon>Pleurodeles</taxon>
    </lineage>
</organism>
<name>A0AAV7WVC2_PLEWA</name>
<evidence type="ECO:0000256" key="1">
    <source>
        <dbReference type="SAM" id="MobiDB-lite"/>
    </source>
</evidence>
<evidence type="ECO:0000313" key="2">
    <source>
        <dbReference type="EMBL" id="KAJ1216927.1"/>
    </source>
</evidence>